<gene>
    <name evidence="6" type="primary">LOC140707072</name>
</gene>
<feature type="compositionally biased region" description="Pro residues" evidence="3">
    <location>
        <begin position="218"/>
        <end position="233"/>
    </location>
</feature>
<dbReference type="InterPro" id="IPR036388">
    <property type="entry name" value="WH-like_DNA-bd_sf"/>
</dbReference>
<dbReference type="SUPFAM" id="SSF46785">
    <property type="entry name" value="Winged helix' DNA-binding domain"/>
    <property type="match status" value="1"/>
</dbReference>
<name>A0ABM5GDM8_9SAUR</name>
<dbReference type="PROSITE" id="PS50039">
    <property type="entry name" value="FORK_HEAD_3"/>
    <property type="match status" value="1"/>
</dbReference>
<evidence type="ECO:0000256" key="3">
    <source>
        <dbReference type="SAM" id="MobiDB-lite"/>
    </source>
</evidence>
<evidence type="ECO:0000259" key="4">
    <source>
        <dbReference type="PROSITE" id="PS50039"/>
    </source>
</evidence>
<protein>
    <recommendedName>
        <fullName evidence="4">Fork-head domain-containing protein</fullName>
    </recommendedName>
</protein>
<evidence type="ECO:0000313" key="5">
    <source>
        <dbReference type="Proteomes" id="UP001652642"/>
    </source>
</evidence>
<feature type="region of interest" description="Disordered" evidence="3">
    <location>
        <begin position="1"/>
        <end position="68"/>
    </location>
</feature>
<sequence>MESLQEQRLPHGQSEPGSPAPLPAAREQPGQEGPHPELGGSAPSTALAPRRKRGGEALQARGAGKKYQRHAKPPYSFLALIALVIQGSPEKRLKLAEIIREIGRLFNFEERYDGWKESIRHNLSSNACFFQELRDPANPKTKGNFWRVNVDLIPPGALKLQNTPVSRQNGGALVPDLAPFVLEGRPYAPLPSAPGGAERPRSFMIESLLQRSPKAKPRGPPPPNAVETPGQPPPAASFFPHPEGRWLDPLRAEGSHLSLWAPPPPPNPLGCWLPPTPPWGPPSPASFWGNLPSCVLAAPCPFLAPYPLVPPATLPASSTFCPAACLPPACCAPRAAFPGPLFPRGCPVAQQSAWHAHPPLARPTSGSQSPLSSYPAVPGGHPS</sequence>
<feature type="region of interest" description="Disordered" evidence="3">
    <location>
        <begin position="212"/>
        <end position="233"/>
    </location>
</feature>
<dbReference type="PANTHER" id="PTHR47316">
    <property type="entry name" value="FORKHEAD BOX PROTEIN H1"/>
    <property type="match status" value="1"/>
</dbReference>
<dbReference type="SMART" id="SM00339">
    <property type="entry name" value="FH"/>
    <property type="match status" value="1"/>
</dbReference>
<feature type="region of interest" description="Disordered" evidence="3">
    <location>
        <begin position="357"/>
        <end position="383"/>
    </location>
</feature>
<dbReference type="Gene3D" id="1.10.10.10">
    <property type="entry name" value="Winged helix-like DNA-binding domain superfamily/Winged helix DNA-binding domain"/>
    <property type="match status" value="1"/>
</dbReference>
<dbReference type="RefSeq" id="XP_072855767.1">
    <property type="nucleotide sequence ID" value="XM_072999666.1"/>
</dbReference>
<feature type="DNA-binding region" description="Fork-head" evidence="2">
    <location>
        <begin position="72"/>
        <end position="149"/>
    </location>
</feature>
<dbReference type="PRINTS" id="PR00053">
    <property type="entry name" value="FORKHEAD"/>
</dbReference>
<evidence type="ECO:0000313" key="6">
    <source>
        <dbReference type="RefSeq" id="XP_072855767.1"/>
    </source>
</evidence>
<reference evidence="6" key="1">
    <citation type="submission" date="2025-08" db="UniProtKB">
        <authorList>
            <consortium name="RefSeq"/>
        </authorList>
    </citation>
    <scope>IDENTIFICATION</scope>
</reference>
<dbReference type="GeneID" id="140707072"/>
<evidence type="ECO:0000256" key="1">
    <source>
        <dbReference type="ARBA" id="ARBA00023125"/>
    </source>
</evidence>
<dbReference type="Pfam" id="PF00250">
    <property type="entry name" value="Forkhead"/>
    <property type="match status" value="1"/>
</dbReference>
<dbReference type="InterPro" id="IPR001766">
    <property type="entry name" value="Fork_head_dom"/>
</dbReference>
<keyword evidence="5" id="KW-1185">Reference proteome</keyword>
<comment type="subcellular location">
    <subcellularLocation>
        <location evidence="2">Nucleus</location>
    </subcellularLocation>
</comment>
<dbReference type="PANTHER" id="PTHR47316:SF1">
    <property type="entry name" value="FORKHEAD BOX PROTEIN H1"/>
    <property type="match status" value="1"/>
</dbReference>
<accession>A0ABM5GDM8</accession>
<dbReference type="InterPro" id="IPR036390">
    <property type="entry name" value="WH_DNA-bd_sf"/>
</dbReference>
<dbReference type="InterPro" id="IPR052327">
    <property type="entry name" value="Activin_resp_transcr_regulator"/>
</dbReference>
<dbReference type="Proteomes" id="UP001652642">
    <property type="component" value="Chromosome 4"/>
</dbReference>
<feature type="domain" description="Fork-head" evidence="4">
    <location>
        <begin position="72"/>
        <end position="149"/>
    </location>
</feature>
<organism evidence="5 6">
    <name type="scientific">Pogona vitticeps</name>
    <name type="common">central bearded dragon</name>
    <dbReference type="NCBI Taxonomy" id="103695"/>
    <lineage>
        <taxon>Eukaryota</taxon>
        <taxon>Metazoa</taxon>
        <taxon>Chordata</taxon>
        <taxon>Craniata</taxon>
        <taxon>Vertebrata</taxon>
        <taxon>Euteleostomi</taxon>
        <taxon>Lepidosauria</taxon>
        <taxon>Squamata</taxon>
        <taxon>Bifurcata</taxon>
        <taxon>Unidentata</taxon>
        <taxon>Episquamata</taxon>
        <taxon>Toxicofera</taxon>
        <taxon>Iguania</taxon>
        <taxon>Acrodonta</taxon>
        <taxon>Agamidae</taxon>
        <taxon>Amphibolurinae</taxon>
        <taxon>Pogona</taxon>
    </lineage>
</organism>
<evidence type="ECO:0000256" key="2">
    <source>
        <dbReference type="PROSITE-ProRule" id="PRU00089"/>
    </source>
</evidence>
<proteinExistence type="predicted"/>
<keyword evidence="1 2" id="KW-0238">DNA-binding</keyword>
<keyword evidence="2" id="KW-0539">Nucleus</keyword>